<reference evidence="2" key="1">
    <citation type="submission" date="2016-11" db="UniProtKB">
        <authorList>
            <consortium name="WormBaseParasite"/>
        </authorList>
    </citation>
    <scope>IDENTIFICATION</scope>
</reference>
<protein>
    <submittedName>
        <fullName evidence="2">Ovule protein</fullName>
    </submittedName>
</protein>
<accession>A0A1I7Z730</accession>
<dbReference type="Proteomes" id="UP000095287">
    <property type="component" value="Unplaced"/>
</dbReference>
<evidence type="ECO:0000313" key="1">
    <source>
        <dbReference type="Proteomes" id="UP000095287"/>
    </source>
</evidence>
<evidence type="ECO:0000313" key="2">
    <source>
        <dbReference type="WBParaSite" id="L893_g23485.t1"/>
    </source>
</evidence>
<dbReference type="AlphaFoldDB" id="A0A1I7Z730"/>
<keyword evidence="1" id="KW-1185">Reference proteome</keyword>
<name>A0A1I7Z730_9BILA</name>
<organism evidence="1 2">
    <name type="scientific">Steinernema glaseri</name>
    <dbReference type="NCBI Taxonomy" id="37863"/>
    <lineage>
        <taxon>Eukaryota</taxon>
        <taxon>Metazoa</taxon>
        <taxon>Ecdysozoa</taxon>
        <taxon>Nematoda</taxon>
        <taxon>Chromadorea</taxon>
        <taxon>Rhabditida</taxon>
        <taxon>Tylenchina</taxon>
        <taxon>Panagrolaimomorpha</taxon>
        <taxon>Strongyloidoidea</taxon>
        <taxon>Steinernematidae</taxon>
        <taxon>Steinernema</taxon>
    </lineage>
</organism>
<dbReference type="WBParaSite" id="L893_g23485.t1">
    <property type="protein sequence ID" value="L893_g23485.t1"/>
    <property type="gene ID" value="L893_g23485"/>
</dbReference>
<sequence>MVRETSVTGSISWKSLTFLVFHEERTGKICESYGSTKEEFSKKSRAEQRVSSAFPPSTASSNMCVHTYALEIRSLIIAS</sequence>
<proteinExistence type="predicted"/>